<dbReference type="Proteomes" id="UP000216605">
    <property type="component" value="Unassembled WGS sequence"/>
</dbReference>
<proteinExistence type="predicted"/>
<comment type="caution">
    <text evidence="1">The sequence shown here is derived from an EMBL/GenBank/DDBJ whole genome shotgun (WGS) entry which is preliminary data.</text>
</comment>
<gene>
    <name evidence="1" type="ORF">CHU92_01255</name>
</gene>
<evidence type="ECO:0000313" key="2">
    <source>
        <dbReference type="Proteomes" id="UP000216605"/>
    </source>
</evidence>
<reference evidence="1 2" key="1">
    <citation type="submission" date="2017-07" db="EMBL/GenBank/DDBJ databases">
        <title>Flavobacterium cyanobacteriorum sp. nov., isolated from cyanobacterial aggregates in a eutrophic lake.</title>
        <authorList>
            <person name="Cai H."/>
        </authorList>
    </citation>
    <scope>NUCLEOTIDE SEQUENCE [LARGE SCALE GENOMIC DNA]</scope>
    <source>
        <strain evidence="1 2">TH021</strain>
    </source>
</reference>
<protein>
    <submittedName>
        <fullName evidence="1">Uncharacterized protein</fullName>
    </submittedName>
</protein>
<evidence type="ECO:0000313" key="1">
    <source>
        <dbReference type="EMBL" id="OYQ46908.1"/>
    </source>
</evidence>
<dbReference type="EMBL" id="NOXV01000107">
    <property type="protein sequence ID" value="OYQ46908.1"/>
    <property type="molecule type" value="Genomic_DNA"/>
</dbReference>
<dbReference type="AlphaFoldDB" id="A0A255ZZJ0"/>
<sequence>MPQLAVEANIIIFLTKINVFRVNKTPPLHLPVIAEYTRKKELTQNALPSLCTRLESGGKHFFKSPFFDSKTNVFSPSFF</sequence>
<organism evidence="1 2">
    <name type="scientific">Flavobacterium cyanobacteriorum</name>
    <dbReference type="NCBI Taxonomy" id="2022802"/>
    <lineage>
        <taxon>Bacteria</taxon>
        <taxon>Pseudomonadati</taxon>
        <taxon>Bacteroidota</taxon>
        <taxon>Flavobacteriia</taxon>
        <taxon>Flavobacteriales</taxon>
        <taxon>Flavobacteriaceae</taxon>
        <taxon>Flavobacterium</taxon>
    </lineage>
</organism>
<keyword evidence="2" id="KW-1185">Reference proteome</keyword>
<accession>A0A255ZZJ0</accession>
<name>A0A255ZZJ0_9FLAO</name>